<dbReference type="OrthoDB" id="7375193at2"/>
<name>A0A1G7BLV6_9PROT</name>
<dbReference type="EMBL" id="FNAP01000005">
    <property type="protein sequence ID" value="SDE27255.1"/>
    <property type="molecule type" value="Genomic_DNA"/>
</dbReference>
<dbReference type="NCBIfam" id="TIGR01963">
    <property type="entry name" value="PHB_DH"/>
    <property type="match status" value="1"/>
</dbReference>
<dbReference type="PANTHER" id="PTHR42879:SF2">
    <property type="entry name" value="3-OXOACYL-[ACYL-CARRIER-PROTEIN] REDUCTASE FABG"/>
    <property type="match status" value="1"/>
</dbReference>
<dbReference type="GO" id="GO:0003858">
    <property type="term" value="F:3-hydroxybutyrate dehydrogenase activity"/>
    <property type="evidence" value="ECO:0007669"/>
    <property type="project" value="InterPro"/>
</dbReference>
<dbReference type="AlphaFoldDB" id="A0A1G7BLV6"/>
<evidence type="ECO:0000256" key="1">
    <source>
        <dbReference type="ARBA" id="ARBA00006484"/>
    </source>
</evidence>
<dbReference type="FunFam" id="3.40.50.720:FF:000084">
    <property type="entry name" value="Short-chain dehydrogenase reductase"/>
    <property type="match status" value="1"/>
</dbReference>
<proteinExistence type="inferred from homology"/>
<dbReference type="SUPFAM" id="SSF51735">
    <property type="entry name" value="NAD(P)-binding Rossmann-fold domains"/>
    <property type="match status" value="1"/>
</dbReference>
<dbReference type="PRINTS" id="PR00080">
    <property type="entry name" value="SDRFAMILY"/>
</dbReference>
<dbReference type="Pfam" id="PF00106">
    <property type="entry name" value="adh_short"/>
    <property type="match status" value="1"/>
</dbReference>
<evidence type="ECO:0000256" key="2">
    <source>
        <dbReference type="RuleBase" id="RU000363"/>
    </source>
</evidence>
<dbReference type="InterPro" id="IPR011294">
    <property type="entry name" value="3-OHbutyrate_DH"/>
</dbReference>
<reference evidence="3 4" key="1">
    <citation type="submission" date="2016-10" db="EMBL/GenBank/DDBJ databases">
        <authorList>
            <person name="de Groot N.N."/>
        </authorList>
    </citation>
    <scope>NUCLEOTIDE SEQUENCE [LARGE SCALE GENOMIC DNA]</scope>
    <source>
        <strain evidence="3 4">ATCC 700224</strain>
    </source>
</reference>
<evidence type="ECO:0000313" key="3">
    <source>
        <dbReference type="EMBL" id="SDE27255.1"/>
    </source>
</evidence>
<accession>A0A1G7BLV6</accession>
<dbReference type="NCBIfam" id="NF009093">
    <property type="entry name" value="PRK12429.1"/>
    <property type="match status" value="1"/>
</dbReference>
<dbReference type="Gene3D" id="3.40.50.720">
    <property type="entry name" value="NAD(P)-binding Rossmann-like Domain"/>
    <property type="match status" value="1"/>
</dbReference>
<dbReference type="PANTHER" id="PTHR42879">
    <property type="entry name" value="3-OXOACYL-(ACYL-CARRIER-PROTEIN) REDUCTASE"/>
    <property type="match status" value="1"/>
</dbReference>
<keyword evidence="4" id="KW-1185">Reference proteome</keyword>
<dbReference type="Proteomes" id="UP000199412">
    <property type="component" value="Unassembled WGS sequence"/>
</dbReference>
<dbReference type="InterPro" id="IPR002347">
    <property type="entry name" value="SDR_fam"/>
</dbReference>
<protein>
    <submittedName>
        <fullName evidence="3">3-hydroxybutyrate dehydrogenase</fullName>
    </submittedName>
</protein>
<evidence type="ECO:0000313" key="4">
    <source>
        <dbReference type="Proteomes" id="UP000199412"/>
    </source>
</evidence>
<dbReference type="InterPro" id="IPR036291">
    <property type="entry name" value="NAD(P)-bd_dom_sf"/>
</dbReference>
<comment type="similarity">
    <text evidence="1 2">Belongs to the short-chain dehydrogenases/reductases (SDR) family.</text>
</comment>
<gene>
    <name evidence="3" type="ORF">SAMN05421720_10565</name>
</gene>
<dbReference type="STRING" id="69960.SAMN05421720_10565"/>
<organism evidence="3 4">
    <name type="scientific">Rhodospira trueperi</name>
    <dbReference type="NCBI Taxonomy" id="69960"/>
    <lineage>
        <taxon>Bacteria</taxon>
        <taxon>Pseudomonadati</taxon>
        <taxon>Pseudomonadota</taxon>
        <taxon>Alphaproteobacteria</taxon>
        <taxon>Rhodospirillales</taxon>
        <taxon>Rhodospirillaceae</taxon>
        <taxon>Rhodospira</taxon>
    </lineage>
</organism>
<sequence>MLNGKTALVTGSTSGIGLGIARALARNGANIVVNGFGDPKEIEAIRAGLESDFGVRAVFIHADLSNPDEAVALVRKAETDLAPVDILVNNAGIQHTDRIEDFPPEKWDAVIAINLSACFHTMRAALPGMQQRDWGRIINIASAHGLVASPFKAAYIAAKHGLVGLTKVAALENAKQHITANAICPGWVKTPLVVKQIEARAEAEGLSIEEATRKLLGERQPTERFVTPEQLGELAVFLSSEAADGTTGAAFSMDGAFTTW</sequence>
<dbReference type="RefSeq" id="WP_092784969.1">
    <property type="nucleotide sequence ID" value="NZ_FNAP01000005.1"/>
</dbReference>
<dbReference type="PRINTS" id="PR00081">
    <property type="entry name" value="GDHRDH"/>
</dbReference>
<dbReference type="InterPro" id="IPR050259">
    <property type="entry name" value="SDR"/>
</dbReference>